<keyword evidence="2" id="KW-0472">Membrane</keyword>
<keyword evidence="2" id="KW-1133">Transmembrane helix</keyword>
<sequence length="441" mass="50541">MIISKQLEQHSVAGPSTLQAPPPSFTDLPDVPDNDETAHLLVFTPHSNDQLDPPPEFAPYEAEFFSVDQGNVISHDAHLNTDGEALYRFLLSQSLIPPVYQLHCRGTHTETRYRYVTSRNSDGRSESHRESYTDTITDFDFYIDIHPPTPPSQSEQSGNFCGPIHWSVADSEPAFRGRMVREIDLPNAAGKRKVGRQEQKQHDAWYTERASRGLPPWIGSAYRFRAQTNVVMQDLDDSFALQSSKTLREWADEYCASPKCLKEFVYKKVLYGWDFEQLERAIRTIISTTPYNGNLEVSFIPQGSKVTIRPDNRLSRMLSNKWLKFLSIILLIFPFIWLFKRFHSRGGGRWEVCGGAYALKRWVPEQELLPELTSDAPLNGKDVRGPTNGKKLIGTREGEWFRKWEGVIRRCVISRYQSTTPIINSDTEEDRRSLVGYLDGY</sequence>
<proteinExistence type="predicted"/>
<dbReference type="OrthoDB" id="203796at2759"/>
<evidence type="ECO:0000256" key="2">
    <source>
        <dbReference type="SAM" id="Phobius"/>
    </source>
</evidence>
<dbReference type="AlphaFoldDB" id="A0A2A9P094"/>
<feature type="transmembrane region" description="Helical" evidence="2">
    <location>
        <begin position="322"/>
        <end position="339"/>
    </location>
</feature>
<gene>
    <name evidence="3" type="ORF">AMATHDRAFT_134053</name>
</gene>
<dbReference type="PANTHER" id="PTHR37848:SF1">
    <property type="entry name" value="SUN DOMAIN-CONTAINING PROTEIN"/>
    <property type="match status" value="1"/>
</dbReference>
<evidence type="ECO:0000313" key="4">
    <source>
        <dbReference type="Proteomes" id="UP000242287"/>
    </source>
</evidence>
<name>A0A2A9P094_9AGAR</name>
<protein>
    <submittedName>
        <fullName evidence="3">Uncharacterized protein</fullName>
    </submittedName>
</protein>
<evidence type="ECO:0000313" key="3">
    <source>
        <dbReference type="EMBL" id="PFH54451.1"/>
    </source>
</evidence>
<evidence type="ECO:0000256" key="1">
    <source>
        <dbReference type="SAM" id="MobiDB-lite"/>
    </source>
</evidence>
<keyword evidence="2" id="KW-0812">Transmembrane</keyword>
<dbReference type="PANTHER" id="PTHR37848">
    <property type="entry name" value="EXPRESSED PROTEIN"/>
    <property type="match status" value="1"/>
</dbReference>
<feature type="region of interest" description="Disordered" evidence="1">
    <location>
        <begin position="1"/>
        <end position="32"/>
    </location>
</feature>
<dbReference type="EMBL" id="KZ301969">
    <property type="protein sequence ID" value="PFH54451.1"/>
    <property type="molecule type" value="Genomic_DNA"/>
</dbReference>
<reference evidence="3 4" key="1">
    <citation type="submission" date="2014-02" db="EMBL/GenBank/DDBJ databases">
        <title>Transposable element dynamics among asymbiotic and ectomycorrhizal Amanita fungi.</title>
        <authorList>
            <consortium name="DOE Joint Genome Institute"/>
            <person name="Hess J."/>
            <person name="Skrede I."/>
            <person name="Wolfe B."/>
            <person name="LaButti K."/>
            <person name="Ohm R.A."/>
            <person name="Grigoriev I.V."/>
            <person name="Pringle A."/>
        </authorList>
    </citation>
    <scope>NUCLEOTIDE SEQUENCE [LARGE SCALE GENOMIC DNA]</scope>
    <source>
        <strain evidence="3 4">SKay4041</strain>
    </source>
</reference>
<keyword evidence="4" id="KW-1185">Reference proteome</keyword>
<dbReference type="Proteomes" id="UP000242287">
    <property type="component" value="Unassembled WGS sequence"/>
</dbReference>
<organism evidence="3 4">
    <name type="scientific">Amanita thiersii Skay4041</name>
    <dbReference type="NCBI Taxonomy" id="703135"/>
    <lineage>
        <taxon>Eukaryota</taxon>
        <taxon>Fungi</taxon>
        <taxon>Dikarya</taxon>
        <taxon>Basidiomycota</taxon>
        <taxon>Agaricomycotina</taxon>
        <taxon>Agaricomycetes</taxon>
        <taxon>Agaricomycetidae</taxon>
        <taxon>Agaricales</taxon>
        <taxon>Pluteineae</taxon>
        <taxon>Amanitaceae</taxon>
        <taxon>Amanita</taxon>
    </lineage>
</organism>
<accession>A0A2A9P094</accession>